<dbReference type="ExpressionAtlas" id="A0A6I8V0V8">
    <property type="expression patterns" value="baseline"/>
</dbReference>
<dbReference type="InParanoid" id="A0A6I8V0V8"/>
<evidence type="ECO:0000256" key="1">
    <source>
        <dbReference type="SAM" id="Phobius"/>
    </source>
</evidence>
<keyword evidence="1" id="KW-0472">Membrane</keyword>
<dbReference type="AlphaFoldDB" id="A0A6I8V0V8"/>
<reference evidence="3" key="1">
    <citation type="submission" date="2025-08" db="UniProtKB">
        <authorList>
            <consortium name="RefSeq"/>
        </authorList>
    </citation>
    <scope>IDENTIFICATION</scope>
    <source>
        <strain evidence="3">MV-25-SWS-2005</strain>
        <tissue evidence="3">Whole body</tissue>
    </source>
</reference>
<feature type="transmembrane region" description="Helical" evidence="1">
    <location>
        <begin position="12"/>
        <end position="34"/>
    </location>
</feature>
<keyword evidence="1" id="KW-1133">Transmembrane helix</keyword>
<gene>
    <name evidence="3" type="primary">LOC6900811</name>
</gene>
<feature type="transmembrane region" description="Helical" evidence="1">
    <location>
        <begin position="46"/>
        <end position="74"/>
    </location>
</feature>
<feature type="transmembrane region" description="Helical" evidence="1">
    <location>
        <begin position="80"/>
        <end position="101"/>
    </location>
</feature>
<organism evidence="2 3">
    <name type="scientific">Drosophila pseudoobscura pseudoobscura</name>
    <name type="common">Fruit fly</name>
    <dbReference type="NCBI Taxonomy" id="46245"/>
    <lineage>
        <taxon>Eukaryota</taxon>
        <taxon>Metazoa</taxon>
        <taxon>Ecdysozoa</taxon>
        <taxon>Arthropoda</taxon>
        <taxon>Hexapoda</taxon>
        <taxon>Insecta</taxon>
        <taxon>Pterygota</taxon>
        <taxon>Neoptera</taxon>
        <taxon>Endopterygota</taxon>
        <taxon>Diptera</taxon>
        <taxon>Brachycera</taxon>
        <taxon>Muscomorpha</taxon>
        <taxon>Ephydroidea</taxon>
        <taxon>Drosophilidae</taxon>
        <taxon>Drosophila</taxon>
        <taxon>Sophophora</taxon>
    </lineage>
</organism>
<evidence type="ECO:0000313" key="2">
    <source>
        <dbReference type="Proteomes" id="UP000001819"/>
    </source>
</evidence>
<keyword evidence="2" id="KW-1185">Reference proteome</keyword>
<protein>
    <recommendedName>
        <fullName evidence="4">MARVEL domain-containing protein</fullName>
    </recommendedName>
</protein>
<dbReference type="Proteomes" id="UP000001819">
    <property type="component" value="Chromosome X"/>
</dbReference>
<keyword evidence="1" id="KW-0812">Transmembrane</keyword>
<sequence>MLNCSVRIVNLVLQFLTAVSEVVALVYLVMVLYAHCVLAGEFRSSVLMYVYFLPGITAESVIFVLCRVCCFTVGLDPIAIVFNLASGVLCTFTSLVLLLSMLDHCGNEYQYKFFIAGGFGLLAGILHLLNGVICNTYLPAEEWIYSKPSKRVRKRLHADWLRSLKN</sequence>
<proteinExistence type="predicted"/>
<dbReference type="KEGG" id="dpo:6900811"/>
<evidence type="ECO:0000313" key="3">
    <source>
        <dbReference type="RefSeq" id="XP_002135170.3"/>
    </source>
</evidence>
<evidence type="ECO:0008006" key="4">
    <source>
        <dbReference type="Google" id="ProtNLM"/>
    </source>
</evidence>
<name>A0A6I8V0V8_DROPS</name>
<dbReference type="RefSeq" id="XP_002135170.3">
    <property type="nucleotide sequence ID" value="XM_002135134.3"/>
</dbReference>
<accession>A0A6I8V0V8</accession>
<feature type="transmembrane region" description="Helical" evidence="1">
    <location>
        <begin position="113"/>
        <end position="138"/>
    </location>
</feature>